<proteinExistence type="inferred from homology"/>
<dbReference type="Gene3D" id="3.40.640.10">
    <property type="entry name" value="Type I PLP-dependent aspartate aminotransferase-like (Major domain)"/>
    <property type="match status" value="1"/>
</dbReference>
<evidence type="ECO:0000313" key="5">
    <source>
        <dbReference type="Proteomes" id="UP000229976"/>
    </source>
</evidence>
<evidence type="ECO:0000256" key="3">
    <source>
        <dbReference type="RuleBase" id="RU004508"/>
    </source>
</evidence>
<evidence type="ECO:0000256" key="2">
    <source>
        <dbReference type="PIRSR" id="PIRSR000390-2"/>
    </source>
</evidence>
<dbReference type="PIRSF" id="PIRSF000390">
    <property type="entry name" value="PLP_StrS"/>
    <property type="match status" value="1"/>
</dbReference>
<evidence type="ECO:0000313" key="4">
    <source>
        <dbReference type="EMBL" id="PIP23113.1"/>
    </source>
</evidence>
<dbReference type="GO" id="GO:0000271">
    <property type="term" value="P:polysaccharide biosynthetic process"/>
    <property type="evidence" value="ECO:0007669"/>
    <property type="project" value="TreeGrafter"/>
</dbReference>
<gene>
    <name evidence="4" type="ORF">COX37_00325</name>
</gene>
<name>A0A2G9YWK0_9BACT</name>
<comment type="similarity">
    <text evidence="3">Belongs to the DegT/DnrJ/EryC1 family.</text>
</comment>
<feature type="modified residue" description="N6-(pyridoxal phosphate)lysine" evidence="2">
    <location>
        <position position="193"/>
    </location>
</feature>
<dbReference type="PANTHER" id="PTHR30244:SF34">
    <property type="entry name" value="DTDP-4-AMINO-4,6-DIDEOXYGALACTOSE TRANSAMINASE"/>
    <property type="match status" value="1"/>
</dbReference>
<comment type="caution">
    <text evidence="4">The sequence shown here is derived from an EMBL/GenBank/DDBJ whole genome shotgun (WGS) entry which is preliminary data.</text>
</comment>
<dbReference type="SUPFAM" id="SSF53383">
    <property type="entry name" value="PLP-dependent transferases"/>
    <property type="match status" value="1"/>
</dbReference>
<dbReference type="Gene3D" id="3.90.1150.10">
    <property type="entry name" value="Aspartate Aminotransferase, domain 1"/>
    <property type="match status" value="1"/>
</dbReference>
<keyword evidence="2 3" id="KW-0663">Pyridoxal phosphate</keyword>
<dbReference type="InterPro" id="IPR015422">
    <property type="entry name" value="PyrdxlP-dep_Trfase_small"/>
</dbReference>
<dbReference type="Pfam" id="PF01041">
    <property type="entry name" value="DegT_DnrJ_EryC1"/>
    <property type="match status" value="2"/>
</dbReference>
<dbReference type="AlphaFoldDB" id="A0A2G9YWK0"/>
<feature type="active site" description="Proton acceptor" evidence="1">
    <location>
        <position position="193"/>
    </location>
</feature>
<evidence type="ECO:0000256" key="1">
    <source>
        <dbReference type="PIRSR" id="PIRSR000390-1"/>
    </source>
</evidence>
<accession>A0A2G9YWK0</accession>
<dbReference type="GO" id="GO:0008483">
    <property type="term" value="F:transaminase activity"/>
    <property type="evidence" value="ECO:0007669"/>
    <property type="project" value="TreeGrafter"/>
</dbReference>
<organism evidence="4 5">
    <name type="scientific">Candidatus Nealsonbacteria bacterium CG23_combo_of_CG06-09_8_20_14_all_39_17</name>
    <dbReference type="NCBI Taxonomy" id="1974722"/>
    <lineage>
        <taxon>Bacteria</taxon>
        <taxon>Candidatus Nealsoniibacteriota</taxon>
    </lineage>
</organism>
<dbReference type="InterPro" id="IPR000653">
    <property type="entry name" value="DegT/StrS_aminotransferase"/>
</dbReference>
<dbReference type="InterPro" id="IPR015424">
    <property type="entry name" value="PyrdxlP-dep_Trfase"/>
</dbReference>
<reference evidence="4 5" key="1">
    <citation type="submission" date="2017-09" db="EMBL/GenBank/DDBJ databases">
        <title>Depth-based differentiation of microbial function through sediment-hosted aquifers and enrichment of novel symbionts in the deep terrestrial subsurface.</title>
        <authorList>
            <person name="Probst A.J."/>
            <person name="Ladd B."/>
            <person name="Jarett J.K."/>
            <person name="Geller-Mcgrath D.E."/>
            <person name="Sieber C.M."/>
            <person name="Emerson J.B."/>
            <person name="Anantharaman K."/>
            <person name="Thomas B.C."/>
            <person name="Malmstrom R."/>
            <person name="Stieglmeier M."/>
            <person name="Klingl A."/>
            <person name="Woyke T."/>
            <person name="Ryan C.M."/>
            <person name="Banfield J.F."/>
        </authorList>
    </citation>
    <scope>NUCLEOTIDE SEQUENCE [LARGE SCALE GENOMIC DNA]</scope>
    <source>
        <strain evidence="4">CG23_combo_of_CG06-09_8_20_14_all_39_17</strain>
    </source>
</reference>
<dbReference type="EMBL" id="PCRO01000006">
    <property type="protein sequence ID" value="PIP23113.1"/>
    <property type="molecule type" value="Genomic_DNA"/>
</dbReference>
<dbReference type="GO" id="GO:0030170">
    <property type="term" value="F:pyridoxal phosphate binding"/>
    <property type="evidence" value="ECO:0007669"/>
    <property type="project" value="TreeGrafter"/>
</dbReference>
<dbReference type="InterPro" id="IPR015421">
    <property type="entry name" value="PyrdxlP-dep_Trfase_major"/>
</dbReference>
<evidence type="ECO:0008006" key="6">
    <source>
        <dbReference type="Google" id="ProtNLM"/>
    </source>
</evidence>
<dbReference type="PANTHER" id="PTHR30244">
    <property type="entry name" value="TRANSAMINASE"/>
    <property type="match status" value="1"/>
</dbReference>
<dbReference type="CDD" id="cd00616">
    <property type="entry name" value="AHBA_syn"/>
    <property type="match status" value="1"/>
</dbReference>
<sequence>MFKKISQWLKPISISLSPNTERDDILLSFKLLFGWWSAKNESLMVVKLEEEFKKYLGVKYAIAFNSGRSSLMAILNSLKLEKGSEILLQAFTCNAVPNPVIWSGLKPVFVDCDEKTFNIDLKDLKRKITPRSRAVIIQHTFGLPADIDEISKICKENNLTLIEDCAHSLDATYKEKKAGTFGKASFFSFSRDKVISSVYGGMAATNDETLAQKLRQRQGEDGPLPLLWEMQQLLHPILMNSVILPTYRIAGKYLLIIFQWLHILSKAVHWKEKRGMMPNYFSKAMSGKLALLALNQLKKINRFNEHRRKIAKIYSEGLKKTSFELPTTPPDREHVFLRFTVKHPEAHKIIRKAWRNNLLIGDWYTSPIAPFDTKIEKIGYKSGSCPKAEALSKQTLNLPTHINVSEKQAEEIIIFLKNNGN</sequence>
<protein>
    <recommendedName>
        <fullName evidence="6">Aminotransferase</fullName>
    </recommendedName>
</protein>
<dbReference type="Proteomes" id="UP000229976">
    <property type="component" value="Unassembled WGS sequence"/>
</dbReference>